<reference evidence="1 2" key="1">
    <citation type="submission" date="2019-11" db="EMBL/GenBank/DDBJ databases">
        <authorList>
            <person name="Zhang X.Y."/>
        </authorList>
    </citation>
    <scope>NUCLEOTIDE SEQUENCE [LARGE SCALE GENOMIC DNA]</scope>
    <source>
        <strain evidence="1 2">C176</strain>
    </source>
</reference>
<gene>
    <name evidence="1" type="ORF">GH984_05055</name>
</gene>
<dbReference type="Pfam" id="PF05137">
    <property type="entry name" value="PilN"/>
    <property type="match status" value="1"/>
</dbReference>
<evidence type="ECO:0000313" key="1">
    <source>
        <dbReference type="EMBL" id="MRH78069.1"/>
    </source>
</evidence>
<dbReference type="PANTHER" id="PTHR40278">
    <property type="entry name" value="DNA UTILIZATION PROTEIN HOFN"/>
    <property type="match status" value="1"/>
</dbReference>
<dbReference type="InterPro" id="IPR052534">
    <property type="entry name" value="Extracell_DNA_Util/SecSys_Comp"/>
</dbReference>
<accession>A0A6N7QRP2</accession>
<proteinExistence type="predicted"/>
<dbReference type="RefSeq" id="WP_153719106.1">
    <property type="nucleotide sequence ID" value="NZ_WJPP01000002.1"/>
</dbReference>
<evidence type="ECO:0008006" key="3">
    <source>
        <dbReference type="Google" id="ProtNLM"/>
    </source>
</evidence>
<sequence length="181" mass="20006">MTINGVNLLPWRAMQRARTLRLRLSGSAVMLLLGLLLGVAGSQGIHALNNEQLQRNLRLEAAISSLDQRISAIDDLQGTRERLTERMATLQLLADNQEKPLQRFAAIAWALPDTLTLQRWSMQGDTLDLTGTAKQITAVATLMSRIEQLAHFGEATLVSIDAPQKPNSTLKHFHIRAKALP</sequence>
<comment type="caution">
    <text evidence="1">The sequence shown here is derived from an EMBL/GenBank/DDBJ whole genome shotgun (WGS) entry which is preliminary data.</text>
</comment>
<protein>
    <recommendedName>
        <fullName evidence="3">Fimbrial assembly protein</fullName>
    </recommendedName>
</protein>
<evidence type="ECO:0000313" key="2">
    <source>
        <dbReference type="Proteomes" id="UP000433788"/>
    </source>
</evidence>
<organism evidence="1 2">
    <name type="scientific">Spiribacter salilacus</name>
    <dbReference type="NCBI Taxonomy" id="2664894"/>
    <lineage>
        <taxon>Bacteria</taxon>
        <taxon>Pseudomonadati</taxon>
        <taxon>Pseudomonadota</taxon>
        <taxon>Gammaproteobacteria</taxon>
        <taxon>Chromatiales</taxon>
        <taxon>Ectothiorhodospiraceae</taxon>
        <taxon>Spiribacter</taxon>
    </lineage>
</organism>
<dbReference type="GO" id="GO:0043107">
    <property type="term" value="P:type IV pilus-dependent motility"/>
    <property type="evidence" value="ECO:0007669"/>
    <property type="project" value="TreeGrafter"/>
</dbReference>
<dbReference type="GO" id="GO:0043683">
    <property type="term" value="P:type IV pilus assembly"/>
    <property type="evidence" value="ECO:0007669"/>
    <property type="project" value="TreeGrafter"/>
</dbReference>
<dbReference type="EMBL" id="WJPP01000002">
    <property type="protein sequence ID" value="MRH78069.1"/>
    <property type="molecule type" value="Genomic_DNA"/>
</dbReference>
<dbReference type="AlphaFoldDB" id="A0A6N7QRP2"/>
<keyword evidence="2" id="KW-1185">Reference proteome</keyword>
<dbReference type="InterPro" id="IPR007813">
    <property type="entry name" value="PilN"/>
</dbReference>
<dbReference type="PANTHER" id="PTHR40278:SF2">
    <property type="entry name" value="TYPE IV PILUS INNER MEMBRANE COMPONENT PILN"/>
    <property type="match status" value="1"/>
</dbReference>
<name>A0A6N7QRP2_9GAMM</name>
<dbReference type="Proteomes" id="UP000433788">
    <property type="component" value="Unassembled WGS sequence"/>
</dbReference>